<dbReference type="InterPro" id="IPR000048">
    <property type="entry name" value="IQ_motif_EF-hand-BS"/>
</dbReference>
<evidence type="ECO:0000313" key="6">
    <source>
        <dbReference type="EMBL" id="MQM21993.1"/>
    </source>
</evidence>
<feature type="compositionally biased region" description="Basic and acidic residues" evidence="4">
    <location>
        <begin position="433"/>
        <end position="446"/>
    </location>
</feature>
<feature type="compositionally biased region" description="Polar residues" evidence="4">
    <location>
        <begin position="134"/>
        <end position="149"/>
    </location>
</feature>
<evidence type="ECO:0000259" key="5">
    <source>
        <dbReference type="Pfam" id="PF13178"/>
    </source>
</evidence>
<dbReference type="EMBL" id="NMUH01011925">
    <property type="protein sequence ID" value="MQM21993.1"/>
    <property type="molecule type" value="Genomic_DNA"/>
</dbReference>
<reference evidence="6" key="1">
    <citation type="submission" date="2017-07" db="EMBL/GenBank/DDBJ databases">
        <title>Taro Niue Genome Assembly and Annotation.</title>
        <authorList>
            <person name="Atibalentja N."/>
            <person name="Keating K."/>
            <person name="Fields C.J."/>
        </authorList>
    </citation>
    <scope>NUCLEOTIDE SEQUENCE</scope>
    <source>
        <strain evidence="6">Niue_2</strain>
        <tissue evidence="6">Leaf</tissue>
    </source>
</reference>
<dbReference type="PROSITE" id="PS50096">
    <property type="entry name" value="IQ"/>
    <property type="match status" value="1"/>
</dbReference>
<feature type="compositionally biased region" description="Low complexity" evidence="4">
    <location>
        <begin position="207"/>
        <end position="216"/>
    </location>
</feature>
<evidence type="ECO:0000256" key="2">
    <source>
        <dbReference type="ARBA" id="ARBA00024341"/>
    </source>
</evidence>
<feature type="domain" description="DUF4005" evidence="5">
    <location>
        <begin position="480"/>
        <end position="532"/>
    </location>
</feature>
<dbReference type="PANTHER" id="PTHR32295:SF113">
    <property type="entry name" value="PROTEIN IQ-DOMAIN 14"/>
    <property type="match status" value="1"/>
</dbReference>
<evidence type="ECO:0000313" key="7">
    <source>
        <dbReference type="Proteomes" id="UP000652761"/>
    </source>
</evidence>
<dbReference type="CDD" id="cd23767">
    <property type="entry name" value="IQCD"/>
    <property type="match status" value="1"/>
</dbReference>
<accession>A0A843XS58</accession>
<keyword evidence="1" id="KW-0112">Calmodulin-binding</keyword>
<dbReference type="Pfam" id="PF00612">
    <property type="entry name" value="IQ"/>
    <property type="match status" value="1"/>
</dbReference>
<evidence type="ECO:0000256" key="1">
    <source>
        <dbReference type="ARBA" id="ARBA00022860"/>
    </source>
</evidence>
<feature type="region of interest" description="Disordered" evidence="4">
    <location>
        <begin position="554"/>
        <end position="589"/>
    </location>
</feature>
<organism evidence="6 7">
    <name type="scientific">Colocasia esculenta</name>
    <name type="common">Wild taro</name>
    <name type="synonym">Arum esculentum</name>
    <dbReference type="NCBI Taxonomy" id="4460"/>
    <lineage>
        <taxon>Eukaryota</taxon>
        <taxon>Viridiplantae</taxon>
        <taxon>Streptophyta</taxon>
        <taxon>Embryophyta</taxon>
        <taxon>Tracheophyta</taxon>
        <taxon>Spermatophyta</taxon>
        <taxon>Magnoliopsida</taxon>
        <taxon>Liliopsida</taxon>
        <taxon>Araceae</taxon>
        <taxon>Aroideae</taxon>
        <taxon>Colocasieae</taxon>
        <taxon>Colocasia</taxon>
    </lineage>
</organism>
<dbReference type="AlphaFoldDB" id="A0A843XS58"/>
<evidence type="ECO:0000256" key="3">
    <source>
        <dbReference type="ARBA" id="ARBA00024378"/>
    </source>
</evidence>
<feature type="region of interest" description="Disordered" evidence="4">
    <location>
        <begin position="401"/>
        <end position="487"/>
    </location>
</feature>
<evidence type="ECO:0000256" key="4">
    <source>
        <dbReference type="SAM" id="MobiDB-lite"/>
    </source>
</evidence>
<proteinExistence type="inferred from homology"/>
<gene>
    <name evidence="6" type="ORF">Taro_055040</name>
</gene>
<dbReference type="PANTHER" id="PTHR32295">
    <property type="entry name" value="IQ-DOMAIN 5-RELATED"/>
    <property type="match status" value="1"/>
</dbReference>
<keyword evidence="7" id="KW-1185">Reference proteome</keyword>
<protein>
    <recommendedName>
        <fullName evidence="5">DUF4005 domain-containing protein</fullName>
    </recommendedName>
</protein>
<comment type="caution">
    <text evidence="6">The sequence shown here is derived from an EMBL/GenBank/DDBJ whole genome shotgun (WGS) entry which is preliminary data.</text>
</comment>
<dbReference type="Gene3D" id="1.20.5.190">
    <property type="match status" value="1"/>
</dbReference>
<dbReference type="Pfam" id="PF13178">
    <property type="entry name" value="DUF4005"/>
    <property type="match status" value="1"/>
</dbReference>
<dbReference type="OrthoDB" id="753382at2759"/>
<dbReference type="InterPro" id="IPR025064">
    <property type="entry name" value="DUF4005"/>
</dbReference>
<feature type="region of interest" description="Disordered" evidence="4">
    <location>
        <begin position="97"/>
        <end position="231"/>
    </location>
</feature>
<dbReference type="SMART" id="SM00015">
    <property type="entry name" value="IQ"/>
    <property type="match status" value="1"/>
</dbReference>
<comment type="similarity">
    <text evidence="2">Belongs to the IQD family.</text>
</comment>
<dbReference type="Proteomes" id="UP000652761">
    <property type="component" value="Unassembled WGS sequence"/>
</dbReference>
<comment type="subunit">
    <text evidence="3">Binds to multiple calmodulin (CaM) in the presence of Ca(2+) and CaM-like proteins.</text>
</comment>
<feature type="compositionally biased region" description="Basic and acidic residues" evidence="4">
    <location>
        <begin position="155"/>
        <end position="170"/>
    </location>
</feature>
<feature type="compositionally biased region" description="Pro residues" evidence="4">
    <location>
        <begin position="465"/>
        <end position="477"/>
    </location>
</feature>
<dbReference type="GO" id="GO:0005516">
    <property type="term" value="F:calmodulin binding"/>
    <property type="evidence" value="ECO:0007669"/>
    <property type="project" value="UniProtKB-KW"/>
</dbReference>
<name>A0A843XS58_COLES</name>
<sequence length="589" mass="65752">MSAMPPPEAFYSSSFEGQTHSNAVEMGKKGGWISALKRVFTSSPKDTLAISGPDRDFVKEKKRWAIGKLRNGGTKAFIHLHKEPSSIEKILGDAEREHHRLHHHPQPPQKAQHRSSSNERTVGTAEREPHRLQQHPQTTQKAQHQSSVEATVRSAGRENHRLQHHPEPQKKAQHQSSHETIVGNAGREQTKPPPSPRHRAQQPRTLPSKPTASANSPPTPTVSPSRITINHSQKSAIKIQAAYRGYMARKSYRALRGLVRLQGVMRGQNVKRQRMNALQLMQLFVRVQSQVRTRRIQAMESQNPQRRMPDNCDKGQDSNINRWTLSHKSVAEEQNEEVWDSSLLTKVEMDARAQRKVEAIMKRERALAYVTSHQPKSPYPSPAGLRSVWWGWLDRHFQSHRPPERAATSPAKVVPPPTTAGNGRLLDAPVRPSSRDKRPKLGHDDPDTCTPRSTHATPKARGRPISPPKCRNPPPSRAGPRDDESLTSCPAFTVPGYMAPTQSAKAKLREQAFLREGPPPAAKRRFSFGLSHSIGALRWGKGSSLLSAKEASAERTTRGTHRPMQSMGNLSVDSAASMPAGVGRRPFYR</sequence>